<dbReference type="Pfam" id="PF21745">
    <property type="entry name" value="PMI1_PMIR1-2_C"/>
    <property type="match status" value="1"/>
</dbReference>
<keyword evidence="5" id="KW-1185">Reference proteome</keyword>
<feature type="region of interest" description="Disordered" evidence="1">
    <location>
        <begin position="1083"/>
        <end position="1127"/>
    </location>
</feature>
<dbReference type="InterPro" id="IPR039614">
    <property type="entry name" value="PMI1-like"/>
</dbReference>
<dbReference type="PROSITE" id="PS51840">
    <property type="entry name" value="C2_NT"/>
    <property type="match status" value="1"/>
</dbReference>
<dbReference type="AlphaFoldDB" id="A0AA86S4L0"/>
<dbReference type="Pfam" id="PF01476">
    <property type="entry name" value="LysM"/>
    <property type="match status" value="1"/>
</dbReference>
<dbReference type="InterPro" id="IPR019448">
    <property type="entry name" value="NT-C2"/>
</dbReference>
<feature type="domain" description="LysM" evidence="2">
    <location>
        <begin position="1124"/>
        <end position="1167"/>
    </location>
</feature>
<dbReference type="PANTHER" id="PTHR33414:SF1">
    <property type="entry name" value="PROTEIN PLASTID MOVEMENT IMPAIRED 1-RELATED 1"/>
    <property type="match status" value="1"/>
</dbReference>
<dbReference type="PROSITE" id="PS51782">
    <property type="entry name" value="LYSM"/>
    <property type="match status" value="1"/>
</dbReference>
<dbReference type="Gene3D" id="3.10.350.10">
    <property type="entry name" value="LysM domain"/>
    <property type="match status" value="1"/>
</dbReference>
<sequence length="1167" mass="130306">MSRVEGGKRSGEEENDLLLKDVETRGKALSRDKTSSTNSKSSKSQLLDPKSKPKAKDNLRKDKKSIWNWKPLKALSLCRSKKFKCSFSVQVHVIEGLPLSFNDSCLCVYWKLKDEHLVTPPAKVIQGVVEFQEILTHTCLINGRRSGPQNSAKYEAKHFLLYASTPGAQLDLGKHRVDLTRLLPLTLEELQEEKRSGIWTTSFRLSGTARGAVMNVSFGYINVGDNTSSTRDNNSDPLNILTPKEYCMPSMDPLKPSQVDRRIRYTGSLPNFPSNYYSSQNVDEMKDLHEVLPSSKSARASSVYIFYKDFVEEKGCSPLRDKPESEGIKENIDPIKPVVCSSSDNEKEKAEENPVNVEKTCSLLHDKPEFDVFQENLETVTLNEYPLPDSGIENFKECEGNEFHVVDKGIEFSSDEQVELEESIGKAFVDVYTVDSTRTLDSAGMQVSIEDHDKQDSLDELSKNSKESVAVREFSNGKDDLWTKELLLQELESALNSVSEFETAAMDSPKIMEVKSEYKLRKSQSLDDCTESIASEFLSMLGIDHSPRGLSFEGELESPRELLLRQFENEVRSEGFSLFDFDTDSDNEADGVYDSSFESKHLKFSRGIKPASSMPDLRREHLIEFEDLRSKQKVQMLEDLETEALMREWGLNENAFQHSPTKDYNGFGSPVYFLPEETTLPLPPLAEGFGPFLQTQDGGFLRSMNPSLFRNSRTGGTLIMQVSNPVVVPAEMGSGIMEILKYFASGGIEKLSKQANKLMPLEDITGKTMQQISREAKAVLKGTNRQFQLQHDLVTGQDSTCAQKGLKGTLSGRLMSNKFSSDSIGNHGGSEFVSLDDLAPLATDKIQALLLEGLRIQSGMSNEDAPSNIIVQSYGDISTLQGKGVSIRGSLGLDGTAAMQVLDTKNSNSDEYDGVDGIMGLSLTLDEWMRLDSGEIDDDIDNISEHTSKLLAAHHANSFDLIRGKSSKGEMKRGRKCGLLGNKFTVALMDQLRDPLRNNEPVGTPMLALIQVERMFIPPKQQICRHLYEAGNNNDECEMVPKVEMKANEEEKSYEEEAIPQFKITEVHVAGLKIDPRKKKFWGTSRRQQQQSGSRWLIANGMGKSSKNPPLKSTVVSKSSSPITTTNVQEGDTLWSISSRIGGTPTRWKEFVELNPHIRNPNIINTE</sequence>
<dbReference type="PANTHER" id="PTHR33414">
    <property type="entry name" value="PROTEIN PLASTID MOVEMENT IMPAIRED 1-RELATED 1"/>
    <property type="match status" value="1"/>
</dbReference>
<evidence type="ECO:0000259" key="3">
    <source>
        <dbReference type="PROSITE" id="PS51840"/>
    </source>
</evidence>
<proteinExistence type="predicted"/>
<dbReference type="Proteomes" id="UP001189624">
    <property type="component" value="Chromosome 3"/>
</dbReference>
<feature type="region of interest" description="Disordered" evidence="1">
    <location>
        <begin position="24"/>
        <end position="60"/>
    </location>
</feature>
<dbReference type="EMBL" id="OY731400">
    <property type="protein sequence ID" value="CAJ1941629.1"/>
    <property type="molecule type" value="Genomic_DNA"/>
</dbReference>
<reference evidence="4" key="1">
    <citation type="submission" date="2023-10" db="EMBL/GenBank/DDBJ databases">
        <authorList>
            <person name="Domelevo Entfellner J.-B."/>
        </authorList>
    </citation>
    <scope>NUCLEOTIDE SEQUENCE</scope>
</reference>
<feature type="compositionally biased region" description="Low complexity" evidence="1">
    <location>
        <begin position="1085"/>
        <end position="1095"/>
    </location>
</feature>
<feature type="domain" description="C2 NT-type" evidence="3">
    <location>
        <begin position="75"/>
        <end position="222"/>
    </location>
</feature>
<dbReference type="InterPro" id="IPR018392">
    <property type="entry name" value="LysM"/>
</dbReference>
<dbReference type="InterPro" id="IPR036779">
    <property type="entry name" value="LysM_dom_sf"/>
</dbReference>
<evidence type="ECO:0000313" key="4">
    <source>
        <dbReference type="EMBL" id="CAJ1941629.1"/>
    </source>
</evidence>
<dbReference type="Gramene" id="rna-AYBTSS11_LOCUS10376">
    <property type="protein sequence ID" value="CAJ1941629.1"/>
    <property type="gene ID" value="gene-AYBTSS11_LOCUS10376"/>
</dbReference>
<dbReference type="CDD" id="cd00118">
    <property type="entry name" value="LysM"/>
    <property type="match status" value="1"/>
</dbReference>
<gene>
    <name evidence="4" type="ORF">AYBTSS11_LOCUS10376</name>
</gene>
<dbReference type="Pfam" id="PF10358">
    <property type="entry name" value="NT-C2"/>
    <property type="match status" value="1"/>
</dbReference>
<evidence type="ECO:0000259" key="2">
    <source>
        <dbReference type="PROSITE" id="PS51782"/>
    </source>
</evidence>
<name>A0AA86S4L0_9FABA</name>
<protein>
    <submittedName>
        <fullName evidence="4">Uncharacterized protein</fullName>
    </submittedName>
</protein>
<feature type="compositionally biased region" description="Polar residues" evidence="1">
    <location>
        <begin position="1114"/>
        <end position="1127"/>
    </location>
</feature>
<accession>A0AA86S4L0</accession>
<dbReference type="InterPro" id="IPR048972">
    <property type="entry name" value="PMI1_PMIR1-2_C"/>
</dbReference>
<organism evidence="4 5">
    <name type="scientific">Sphenostylis stenocarpa</name>
    <dbReference type="NCBI Taxonomy" id="92480"/>
    <lineage>
        <taxon>Eukaryota</taxon>
        <taxon>Viridiplantae</taxon>
        <taxon>Streptophyta</taxon>
        <taxon>Embryophyta</taxon>
        <taxon>Tracheophyta</taxon>
        <taxon>Spermatophyta</taxon>
        <taxon>Magnoliopsida</taxon>
        <taxon>eudicotyledons</taxon>
        <taxon>Gunneridae</taxon>
        <taxon>Pentapetalae</taxon>
        <taxon>rosids</taxon>
        <taxon>fabids</taxon>
        <taxon>Fabales</taxon>
        <taxon>Fabaceae</taxon>
        <taxon>Papilionoideae</taxon>
        <taxon>50 kb inversion clade</taxon>
        <taxon>NPAAA clade</taxon>
        <taxon>indigoferoid/millettioid clade</taxon>
        <taxon>Phaseoleae</taxon>
        <taxon>Sphenostylis</taxon>
    </lineage>
</organism>
<feature type="compositionally biased region" description="Basic and acidic residues" evidence="1">
    <location>
        <begin position="24"/>
        <end position="34"/>
    </location>
</feature>
<feature type="compositionally biased region" description="Basic and acidic residues" evidence="1">
    <location>
        <begin position="49"/>
        <end position="60"/>
    </location>
</feature>
<evidence type="ECO:0000256" key="1">
    <source>
        <dbReference type="SAM" id="MobiDB-lite"/>
    </source>
</evidence>
<feature type="compositionally biased region" description="Low complexity" evidence="1">
    <location>
        <begin position="35"/>
        <end position="44"/>
    </location>
</feature>
<evidence type="ECO:0000313" key="5">
    <source>
        <dbReference type="Proteomes" id="UP001189624"/>
    </source>
</evidence>